<evidence type="ECO:0000256" key="1">
    <source>
        <dbReference type="SAM" id="MobiDB-lite"/>
    </source>
</evidence>
<dbReference type="RefSeq" id="WP_255389226.1">
    <property type="nucleotide sequence ID" value="NZ_CP101508.1"/>
</dbReference>
<proteinExistence type="predicted"/>
<reference evidence="2" key="1">
    <citation type="submission" date="2022-07" db="EMBL/GenBank/DDBJ databases">
        <title>Genome sequencing of Photobacterium atrarenae GJH2-4.</title>
        <authorList>
            <person name="Park S.-J."/>
        </authorList>
    </citation>
    <scope>NUCLEOTIDE SEQUENCE</scope>
    <source>
        <strain evidence="2">GJH2-4</strain>
    </source>
</reference>
<organism evidence="2 3">
    <name type="scientific">Photobacterium atrarenae</name>
    <dbReference type="NCBI Taxonomy" id="865757"/>
    <lineage>
        <taxon>Bacteria</taxon>
        <taxon>Pseudomonadati</taxon>
        <taxon>Pseudomonadota</taxon>
        <taxon>Gammaproteobacteria</taxon>
        <taxon>Vibrionales</taxon>
        <taxon>Vibrionaceae</taxon>
        <taxon>Photobacterium</taxon>
    </lineage>
</organism>
<dbReference type="EMBL" id="CP101508">
    <property type="protein sequence ID" value="UTV27971.1"/>
    <property type="molecule type" value="Genomic_DNA"/>
</dbReference>
<evidence type="ECO:0000313" key="3">
    <source>
        <dbReference type="Proteomes" id="UP001057998"/>
    </source>
</evidence>
<name>A0ABY5GGL6_9GAMM</name>
<gene>
    <name evidence="2" type="ORF">NNL38_01175</name>
</gene>
<accession>A0ABY5GGL6</accession>
<evidence type="ECO:0000313" key="2">
    <source>
        <dbReference type="EMBL" id="UTV27971.1"/>
    </source>
</evidence>
<dbReference type="Proteomes" id="UP001057998">
    <property type="component" value="Chromosome 1"/>
</dbReference>
<feature type="region of interest" description="Disordered" evidence="1">
    <location>
        <begin position="32"/>
        <end position="72"/>
    </location>
</feature>
<keyword evidence="3" id="KW-1185">Reference proteome</keyword>
<protein>
    <submittedName>
        <fullName evidence="2">Uncharacterized protein</fullName>
    </submittedName>
</protein>
<sequence length="72" mass="8159">MDIERFAPNTSTTPPAVLQALPATIEMTGFSDPRHYLEQQPPLDPESRHQDQESDWVPPLDNQHEPLPTLLT</sequence>